<name>A0A3N4LT95_9PEZI</name>
<dbReference type="InterPro" id="IPR007810">
    <property type="entry name" value="Pep3/Vps18_beta-prop"/>
</dbReference>
<comment type="similarity">
    <text evidence="1">Belongs to the VPS18 family.</text>
</comment>
<dbReference type="AlphaFoldDB" id="A0A3N4LT95"/>
<dbReference type="GO" id="GO:0030674">
    <property type="term" value="F:protein-macromolecule adaptor activity"/>
    <property type="evidence" value="ECO:0007669"/>
    <property type="project" value="TreeGrafter"/>
</dbReference>
<dbReference type="CDD" id="cd16462">
    <property type="entry name" value="RING-H2_Pep3p-like"/>
    <property type="match status" value="1"/>
</dbReference>
<keyword evidence="8" id="KW-0175">Coiled coil</keyword>
<dbReference type="Proteomes" id="UP000267821">
    <property type="component" value="Unassembled WGS sequence"/>
</dbReference>
<evidence type="ECO:0000256" key="6">
    <source>
        <dbReference type="ARBA" id="ARBA00029433"/>
    </source>
</evidence>
<dbReference type="EMBL" id="ML121535">
    <property type="protein sequence ID" value="RPB26117.1"/>
    <property type="molecule type" value="Genomic_DNA"/>
</dbReference>
<evidence type="ECO:0000256" key="3">
    <source>
        <dbReference type="ARBA" id="ARBA00022771"/>
    </source>
</evidence>
<keyword evidence="3" id="KW-0863">Zinc-finger</keyword>
<accession>A0A3N4LT95</accession>
<evidence type="ECO:0000313" key="12">
    <source>
        <dbReference type="Proteomes" id="UP000267821"/>
    </source>
</evidence>
<comment type="subcellular location">
    <subcellularLocation>
        <location evidence="6">Endomembrane system</location>
        <topology evidence="6">Peripheral membrane protein</topology>
        <orientation evidence="6">Cytoplasmic side</orientation>
    </subcellularLocation>
</comment>
<protein>
    <submittedName>
        <fullName evidence="11">Putative vacuolar protein sorting-associated protein</fullName>
    </submittedName>
</protein>
<keyword evidence="5" id="KW-0472">Membrane</keyword>
<keyword evidence="2" id="KW-0479">Metal-binding</keyword>
<evidence type="ECO:0000256" key="5">
    <source>
        <dbReference type="ARBA" id="ARBA00023136"/>
    </source>
</evidence>
<feature type="domain" description="Pep3/Vps18 beta-propeller" evidence="9">
    <location>
        <begin position="29"/>
        <end position="383"/>
    </location>
</feature>
<gene>
    <name evidence="11" type="ORF">L211DRAFT_856287</name>
</gene>
<dbReference type="InterPro" id="IPR000547">
    <property type="entry name" value="Clathrin_H-chain/VPS_repeat"/>
</dbReference>
<dbReference type="GO" id="GO:0006886">
    <property type="term" value="P:intracellular protein transport"/>
    <property type="evidence" value="ECO:0007669"/>
    <property type="project" value="UniProtKB-UniRule"/>
</dbReference>
<reference evidence="11 12" key="1">
    <citation type="journal article" date="2018" name="Nat. Ecol. Evol.">
        <title>Pezizomycetes genomes reveal the molecular basis of ectomycorrhizal truffle lifestyle.</title>
        <authorList>
            <person name="Murat C."/>
            <person name="Payen T."/>
            <person name="Noel B."/>
            <person name="Kuo A."/>
            <person name="Morin E."/>
            <person name="Chen J."/>
            <person name="Kohler A."/>
            <person name="Krizsan K."/>
            <person name="Balestrini R."/>
            <person name="Da Silva C."/>
            <person name="Montanini B."/>
            <person name="Hainaut M."/>
            <person name="Levati E."/>
            <person name="Barry K.W."/>
            <person name="Belfiori B."/>
            <person name="Cichocki N."/>
            <person name="Clum A."/>
            <person name="Dockter R.B."/>
            <person name="Fauchery L."/>
            <person name="Guy J."/>
            <person name="Iotti M."/>
            <person name="Le Tacon F."/>
            <person name="Lindquist E.A."/>
            <person name="Lipzen A."/>
            <person name="Malagnac F."/>
            <person name="Mello A."/>
            <person name="Molinier V."/>
            <person name="Miyauchi S."/>
            <person name="Poulain J."/>
            <person name="Riccioni C."/>
            <person name="Rubini A."/>
            <person name="Sitrit Y."/>
            <person name="Splivallo R."/>
            <person name="Traeger S."/>
            <person name="Wang M."/>
            <person name="Zifcakova L."/>
            <person name="Wipf D."/>
            <person name="Zambonelli A."/>
            <person name="Paolocci F."/>
            <person name="Nowrousian M."/>
            <person name="Ottonello S."/>
            <person name="Baldrian P."/>
            <person name="Spatafora J.W."/>
            <person name="Henrissat B."/>
            <person name="Nagy L.G."/>
            <person name="Aury J.M."/>
            <person name="Wincker P."/>
            <person name="Grigoriev I.V."/>
            <person name="Bonfante P."/>
            <person name="Martin F.M."/>
        </authorList>
    </citation>
    <scope>NUCLEOTIDE SEQUENCE [LARGE SCALE GENOMIC DNA]</scope>
    <source>
        <strain evidence="11 12">ATCC MYA-4762</strain>
    </source>
</reference>
<evidence type="ECO:0000256" key="7">
    <source>
        <dbReference type="PROSITE-ProRule" id="PRU01006"/>
    </source>
</evidence>
<evidence type="ECO:0000256" key="4">
    <source>
        <dbReference type="ARBA" id="ARBA00022833"/>
    </source>
</evidence>
<dbReference type="PANTHER" id="PTHR23323:SF26">
    <property type="entry name" value="VACUOLAR PROTEIN SORTING-ASSOCIATED PROTEIN 18 HOMOLOG"/>
    <property type="match status" value="1"/>
</dbReference>
<dbReference type="STRING" id="1051890.A0A3N4LT95"/>
<organism evidence="11 12">
    <name type="scientific">Terfezia boudieri ATCC MYA-4762</name>
    <dbReference type="NCBI Taxonomy" id="1051890"/>
    <lineage>
        <taxon>Eukaryota</taxon>
        <taxon>Fungi</taxon>
        <taxon>Dikarya</taxon>
        <taxon>Ascomycota</taxon>
        <taxon>Pezizomycotina</taxon>
        <taxon>Pezizomycetes</taxon>
        <taxon>Pezizales</taxon>
        <taxon>Pezizaceae</taxon>
        <taxon>Terfezia</taxon>
    </lineage>
</organism>
<evidence type="ECO:0000256" key="2">
    <source>
        <dbReference type="ARBA" id="ARBA00022723"/>
    </source>
</evidence>
<dbReference type="Pfam" id="PF05131">
    <property type="entry name" value="Pep3_Vps18"/>
    <property type="match status" value="1"/>
</dbReference>
<proteinExistence type="inferred from homology"/>
<dbReference type="GO" id="GO:0007033">
    <property type="term" value="P:vacuole organization"/>
    <property type="evidence" value="ECO:0007669"/>
    <property type="project" value="TreeGrafter"/>
</dbReference>
<dbReference type="SUPFAM" id="SSF50998">
    <property type="entry name" value="Quinoprotein alcohol dehydrogenase-like"/>
    <property type="match status" value="1"/>
</dbReference>
<dbReference type="OrthoDB" id="1845386at2759"/>
<dbReference type="GO" id="GO:0030897">
    <property type="term" value="C:HOPS complex"/>
    <property type="evidence" value="ECO:0007669"/>
    <property type="project" value="TreeGrafter"/>
</dbReference>
<dbReference type="GO" id="GO:0006904">
    <property type="term" value="P:vesicle docking involved in exocytosis"/>
    <property type="evidence" value="ECO:0007669"/>
    <property type="project" value="TreeGrafter"/>
</dbReference>
<dbReference type="GO" id="GO:0005768">
    <property type="term" value="C:endosome"/>
    <property type="evidence" value="ECO:0007669"/>
    <property type="project" value="TreeGrafter"/>
</dbReference>
<evidence type="ECO:0000259" key="10">
    <source>
        <dbReference type="Pfam" id="PF26148"/>
    </source>
</evidence>
<feature type="domain" description="Pep3/Vps18 RING C-terminal" evidence="10">
    <location>
        <begin position="849"/>
        <end position="938"/>
    </location>
</feature>
<dbReference type="GO" id="GO:0008270">
    <property type="term" value="F:zinc ion binding"/>
    <property type="evidence" value="ECO:0007669"/>
    <property type="project" value="UniProtKB-KW"/>
</dbReference>
<keyword evidence="4" id="KW-0862">Zinc</keyword>
<evidence type="ECO:0000313" key="11">
    <source>
        <dbReference type="EMBL" id="RPB26117.1"/>
    </source>
</evidence>
<keyword evidence="12" id="KW-1185">Reference proteome</keyword>
<dbReference type="GO" id="GO:0007032">
    <property type="term" value="P:endosome organization"/>
    <property type="evidence" value="ECO:0007669"/>
    <property type="project" value="TreeGrafter"/>
</dbReference>
<feature type="coiled-coil region" evidence="8">
    <location>
        <begin position="804"/>
        <end position="838"/>
    </location>
</feature>
<dbReference type="PROSITE" id="PS50236">
    <property type="entry name" value="CHCR"/>
    <property type="match status" value="1"/>
</dbReference>
<feature type="repeat" description="CHCR" evidence="7">
    <location>
        <begin position="617"/>
        <end position="774"/>
    </location>
</feature>
<evidence type="ECO:0000256" key="1">
    <source>
        <dbReference type="ARBA" id="ARBA00010454"/>
    </source>
</evidence>
<dbReference type="GO" id="GO:0048284">
    <property type="term" value="P:organelle fusion"/>
    <property type="evidence" value="ECO:0007669"/>
    <property type="project" value="TreeGrafter"/>
</dbReference>
<dbReference type="Pfam" id="PF26148">
    <property type="entry name" value="VPS18_RING_C"/>
    <property type="match status" value="1"/>
</dbReference>
<sequence>MTFDPSYGLGGFVASTPANIPDFGADLEPIFNLERVGLEFQIASNFVAVQVANNVIILALASNRLLRIDLHNPQDVDDVDLPKKANEVGTIRNIFLDPTASHLLITTTHGENFYLHSRATKARHLNRLKGVVIESVAWSPAQPTTSTREILLGTQDGTVYECYIEASEEFMRRDERYMKQVLKVQDGQPITGVYVDALPGQMDLRRVVVTTPTKIMHFVGKISRHGHDIAPIFTKFFESEVASIQEFKEPSSKSYSMLSISPEPKDDYGGERYYAWLSSTGVYHGSLFTAPATSDLGTRVFAGSKLLTKSALPNVKGEITSIALTHWHILILCGSTVYAVSKLDDSVVFQEDVSDDYTKILGICVDPKNSTYWVSTSESIYEILETKEDRDVWRLKMADKCFDEAYRYAETPHQKDTVAVAQGDHLAAQGLYIEAAAVYGKSSKSFEEVCLTFLDNNEPDALRKYLLAKLASLKKSQIMQRIMIASWLIEVFMSKLNTLDDTISTKAELNMGGEIQAKAQLAQVRAEYQEFINKYKGDLDRDTTYEIVSSHGRREELLYYATSINDYSYVLAYWIQREKWIEALDVLKRQLDPEMFYKYSSVLMTGAPMDTVNILMRQSNLNPRHLIPAMLNYNKDTMVPLSQNQAVRYLQYVINQVGNNDAAVHNTLISIYASHLSKDETALLSYLESHAADSQYDADFALRLCIQHGHVQSCVHIYSSMGQYYQAVELALKHKNVELASIVADRPEGDPVLRKKLWLAVAKEVISQSEGIKTAIEFLKQCELLKIEDLIPFFPDFVVIDDFKEEICSALEEYSRHIDMLKKEMDESAQSAENIRNDILALDTRYAIVEPGERCYHCQYPLLSRQFFVFPCQHAFHSDCLTAQILKQAGAGKKKRIHTLQNEISKGGATGKARERAVEELDGLIANACILCSEFAVKAIDQPFIGPEDDKDEWAL</sequence>
<dbReference type="InterPro" id="IPR011047">
    <property type="entry name" value="Quinoprotein_ADH-like_sf"/>
</dbReference>
<evidence type="ECO:0000256" key="8">
    <source>
        <dbReference type="SAM" id="Coils"/>
    </source>
</evidence>
<dbReference type="InParanoid" id="A0A3N4LT95"/>
<evidence type="ECO:0000259" key="9">
    <source>
        <dbReference type="Pfam" id="PF05131"/>
    </source>
</evidence>
<dbReference type="PANTHER" id="PTHR23323">
    <property type="entry name" value="VACUOLAR PROTEIN SORTING-ASSOCIATED PROTEIN"/>
    <property type="match status" value="1"/>
</dbReference>
<dbReference type="FunCoup" id="A0A3N4LT95">
    <property type="interactions" value="873"/>
</dbReference>
<dbReference type="InterPro" id="IPR058919">
    <property type="entry name" value="Pep3/Vps18_RING_C"/>
</dbReference>